<proteinExistence type="predicted"/>
<dbReference type="EMBL" id="UINC01120696">
    <property type="protein sequence ID" value="SVC95333.1"/>
    <property type="molecule type" value="Genomic_DNA"/>
</dbReference>
<dbReference type="GO" id="GO:0006281">
    <property type="term" value="P:DNA repair"/>
    <property type="evidence" value="ECO:0007669"/>
    <property type="project" value="UniProtKB-KW"/>
</dbReference>
<evidence type="ECO:0000256" key="1">
    <source>
        <dbReference type="ARBA" id="ARBA00022490"/>
    </source>
</evidence>
<keyword evidence="2" id="KW-0227">DNA damage</keyword>
<dbReference type="Gene3D" id="3.20.20.140">
    <property type="entry name" value="Metal-dependent hydrolases"/>
    <property type="match status" value="1"/>
</dbReference>
<evidence type="ECO:0000256" key="3">
    <source>
        <dbReference type="ARBA" id="ARBA00023204"/>
    </source>
</evidence>
<dbReference type="InterPro" id="IPR004805">
    <property type="entry name" value="DnaE2/DnaE/PolC"/>
</dbReference>
<dbReference type="GO" id="GO:0008408">
    <property type="term" value="F:3'-5' exonuclease activity"/>
    <property type="evidence" value="ECO:0007669"/>
    <property type="project" value="InterPro"/>
</dbReference>
<protein>
    <recommendedName>
        <fullName evidence="4">Bacterial DNA polymerase III alpha subunit NTPase domain-containing protein</fullName>
    </recommendedName>
</protein>
<accession>A0A382RCA3</accession>
<feature type="non-terminal residue" evidence="5">
    <location>
        <position position="1"/>
    </location>
</feature>
<dbReference type="InterPro" id="IPR011708">
    <property type="entry name" value="DNA_pol3_alpha_NTPase_dom"/>
</dbReference>
<dbReference type="Pfam" id="PF07733">
    <property type="entry name" value="DNA_pol3_alpha"/>
    <property type="match status" value="1"/>
</dbReference>
<dbReference type="PANTHER" id="PTHR32294">
    <property type="entry name" value="DNA POLYMERASE III SUBUNIT ALPHA"/>
    <property type="match status" value="1"/>
</dbReference>
<dbReference type="GO" id="GO:0006260">
    <property type="term" value="P:DNA replication"/>
    <property type="evidence" value="ECO:0007669"/>
    <property type="project" value="InterPro"/>
</dbReference>
<feature type="domain" description="Bacterial DNA polymerase III alpha subunit NTPase" evidence="4">
    <location>
        <begin position="200"/>
        <end position="321"/>
    </location>
</feature>
<dbReference type="PANTHER" id="PTHR32294:SF4">
    <property type="entry name" value="ERROR-PRONE DNA POLYMERASE"/>
    <property type="match status" value="1"/>
</dbReference>
<evidence type="ECO:0000313" key="5">
    <source>
        <dbReference type="EMBL" id="SVC95333.1"/>
    </source>
</evidence>
<evidence type="ECO:0000256" key="2">
    <source>
        <dbReference type="ARBA" id="ARBA00022763"/>
    </source>
</evidence>
<name>A0A382RCA3_9ZZZZ</name>
<feature type="non-terminal residue" evidence="5">
    <location>
        <position position="322"/>
    </location>
</feature>
<keyword evidence="1" id="KW-0963">Cytoplasm</keyword>
<keyword evidence="3" id="KW-0234">DNA repair</keyword>
<reference evidence="5" key="1">
    <citation type="submission" date="2018-05" db="EMBL/GenBank/DDBJ databases">
        <authorList>
            <person name="Lanie J.A."/>
            <person name="Ng W.-L."/>
            <person name="Kazmierczak K.M."/>
            <person name="Andrzejewski T.M."/>
            <person name="Davidsen T.M."/>
            <person name="Wayne K.J."/>
            <person name="Tettelin H."/>
            <person name="Glass J.I."/>
            <person name="Rusch D."/>
            <person name="Podicherti R."/>
            <person name="Tsui H.-C.T."/>
            <person name="Winkler M.E."/>
        </authorList>
    </citation>
    <scope>NUCLEOTIDE SEQUENCE</scope>
</reference>
<dbReference type="AlphaFoldDB" id="A0A382RCA3"/>
<gene>
    <name evidence="5" type="ORF">METZ01_LOCUS348187</name>
</gene>
<sequence length="322" mass="36219">GAAGSARRENAVLLARNADGYADLCEIITGRHMEPDGFSFDRVFSQPWPNLFLLTAHSRVLQVLARGPNRSRLYGELVSNSAATRRRSRELEATASALGIPLVASNNAFFLDPDDWETHRILTAIGLNSTLSRLRPGECVSPQAHLRSGEEMAHAFLLPGHAEALANTAHIAEECEVELELDRWILPQVSVPSGQTPETHLAQLAWAGLEANYRSQGRSNYERARQIQRMELEVIAKLEYPSYFLIVKEIRDWANERFSSGYRRPTDCTILRGSAANSLTFYNIGVSDLDPIRYDLYFQRFLNEDRASPPDADLDFGWDERD</sequence>
<organism evidence="5">
    <name type="scientific">marine metagenome</name>
    <dbReference type="NCBI Taxonomy" id="408172"/>
    <lineage>
        <taxon>unclassified sequences</taxon>
        <taxon>metagenomes</taxon>
        <taxon>ecological metagenomes</taxon>
    </lineage>
</organism>
<evidence type="ECO:0000259" key="4">
    <source>
        <dbReference type="Pfam" id="PF07733"/>
    </source>
</evidence>